<evidence type="ECO:0000256" key="1">
    <source>
        <dbReference type="SAM" id="MobiDB-lite"/>
    </source>
</evidence>
<evidence type="ECO:0000313" key="3">
    <source>
        <dbReference type="Proteomes" id="UP000274556"/>
    </source>
</evidence>
<reference evidence="2 3" key="1">
    <citation type="submission" date="2018-10" db="EMBL/GenBank/DDBJ databases">
        <title>Genomic Encyclopedia of Archaeal and Bacterial Type Strains, Phase II (KMG-II): from individual species to whole genera.</title>
        <authorList>
            <person name="Goeker M."/>
        </authorList>
    </citation>
    <scope>NUCLEOTIDE SEQUENCE [LARGE SCALE GENOMIC DNA]</scope>
    <source>
        <strain evidence="2 3">DSM 235</strain>
    </source>
</reference>
<accession>A0A495UKN3</accession>
<evidence type="ECO:0000313" key="2">
    <source>
        <dbReference type="EMBL" id="RKT37862.1"/>
    </source>
</evidence>
<feature type="region of interest" description="Disordered" evidence="1">
    <location>
        <begin position="1"/>
        <end position="41"/>
    </location>
</feature>
<proteinExistence type="predicted"/>
<dbReference type="EMBL" id="RBXL01000002">
    <property type="protein sequence ID" value="RKT37862.1"/>
    <property type="molecule type" value="Genomic_DNA"/>
</dbReference>
<comment type="caution">
    <text evidence="2">The sequence shown here is derived from an EMBL/GenBank/DDBJ whole genome shotgun (WGS) entry which is preliminary data.</text>
</comment>
<dbReference type="Proteomes" id="UP000274556">
    <property type="component" value="Unassembled WGS sequence"/>
</dbReference>
<sequence length="85" mass="10102">MVPGNRSHPYERRRPVTRVERRRGGLRGRESETRPYAERTLPVTNKRKRFMRMACEQSHLRFNALMGMLFDPEGLRESLERQDGS</sequence>
<feature type="compositionally biased region" description="Basic and acidic residues" evidence="1">
    <location>
        <begin position="8"/>
        <end position="37"/>
    </location>
</feature>
<keyword evidence="3" id="KW-1185">Reference proteome</keyword>
<dbReference type="AlphaFoldDB" id="A0A495UKN3"/>
<protein>
    <submittedName>
        <fullName evidence="2">Uncharacterized protein</fullName>
    </submittedName>
</protein>
<name>A0A495UKN3_9GAMM</name>
<gene>
    <name evidence="2" type="ORF">BDD21_5372</name>
</gene>
<organism evidence="2 3">
    <name type="scientific">Thiocapsa rosea</name>
    <dbReference type="NCBI Taxonomy" id="69360"/>
    <lineage>
        <taxon>Bacteria</taxon>
        <taxon>Pseudomonadati</taxon>
        <taxon>Pseudomonadota</taxon>
        <taxon>Gammaproteobacteria</taxon>
        <taxon>Chromatiales</taxon>
        <taxon>Chromatiaceae</taxon>
        <taxon>Thiocapsa</taxon>
    </lineage>
</organism>